<dbReference type="AlphaFoldDB" id="A0A0E9PNJ9"/>
<evidence type="ECO:0000313" key="2">
    <source>
        <dbReference type="EMBL" id="JAH05665.1"/>
    </source>
</evidence>
<name>A0A0E9PNJ9_ANGAN</name>
<protein>
    <submittedName>
        <fullName evidence="2">Uncharacterized protein</fullName>
    </submittedName>
</protein>
<feature type="region of interest" description="Disordered" evidence="1">
    <location>
        <begin position="1"/>
        <end position="20"/>
    </location>
</feature>
<evidence type="ECO:0000256" key="1">
    <source>
        <dbReference type="SAM" id="MobiDB-lite"/>
    </source>
</evidence>
<accession>A0A0E9PNJ9</accession>
<sequence length="47" mass="5448">MEDCSFTTPLLNTALPRNQPSPHNLRKLKVNLLSSFFSDCVHFKDRE</sequence>
<reference evidence="2" key="1">
    <citation type="submission" date="2014-11" db="EMBL/GenBank/DDBJ databases">
        <authorList>
            <person name="Amaro Gonzalez C."/>
        </authorList>
    </citation>
    <scope>NUCLEOTIDE SEQUENCE</scope>
</reference>
<organism evidence="2">
    <name type="scientific">Anguilla anguilla</name>
    <name type="common">European freshwater eel</name>
    <name type="synonym">Muraena anguilla</name>
    <dbReference type="NCBI Taxonomy" id="7936"/>
    <lineage>
        <taxon>Eukaryota</taxon>
        <taxon>Metazoa</taxon>
        <taxon>Chordata</taxon>
        <taxon>Craniata</taxon>
        <taxon>Vertebrata</taxon>
        <taxon>Euteleostomi</taxon>
        <taxon>Actinopterygii</taxon>
        <taxon>Neopterygii</taxon>
        <taxon>Teleostei</taxon>
        <taxon>Anguilliformes</taxon>
        <taxon>Anguillidae</taxon>
        <taxon>Anguilla</taxon>
    </lineage>
</organism>
<dbReference type="EMBL" id="GBXM01102912">
    <property type="protein sequence ID" value="JAH05665.1"/>
    <property type="molecule type" value="Transcribed_RNA"/>
</dbReference>
<reference evidence="2" key="2">
    <citation type="journal article" date="2015" name="Fish Shellfish Immunol.">
        <title>Early steps in the European eel (Anguilla anguilla)-Vibrio vulnificus interaction in the gills: Role of the RtxA13 toxin.</title>
        <authorList>
            <person name="Callol A."/>
            <person name="Pajuelo D."/>
            <person name="Ebbesson L."/>
            <person name="Teles M."/>
            <person name="MacKenzie S."/>
            <person name="Amaro C."/>
        </authorList>
    </citation>
    <scope>NUCLEOTIDE SEQUENCE</scope>
</reference>
<proteinExistence type="predicted"/>